<keyword evidence="2" id="KW-0378">Hydrolase</keyword>
<proteinExistence type="predicted"/>
<dbReference type="GO" id="GO:0004519">
    <property type="term" value="F:endonuclease activity"/>
    <property type="evidence" value="ECO:0007669"/>
    <property type="project" value="UniProtKB-KW"/>
</dbReference>
<dbReference type="AlphaFoldDB" id="A0A842IAU4"/>
<dbReference type="Proteomes" id="UP000555411">
    <property type="component" value="Unassembled WGS sequence"/>
</dbReference>
<keyword evidence="3" id="KW-1185">Reference proteome</keyword>
<gene>
    <name evidence="2" type="ORF">H7F16_11380</name>
</gene>
<name>A0A842IAU4_9RHOB</name>
<evidence type="ECO:0000313" key="2">
    <source>
        <dbReference type="EMBL" id="MBC2836108.1"/>
    </source>
</evidence>
<dbReference type="InterPro" id="IPR005135">
    <property type="entry name" value="Endo/exonuclease/phosphatase"/>
</dbReference>
<dbReference type="InterPro" id="IPR051916">
    <property type="entry name" value="GPI-anchor_lipid_remodeler"/>
</dbReference>
<accession>A0A842IAU4</accession>
<dbReference type="PANTHER" id="PTHR14859">
    <property type="entry name" value="CALCOFLUOR WHITE HYPERSENSITIVE PROTEIN PRECURSOR"/>
    <property type="match status" value="1"/>
</dbReference>
<organism evidence="2 3">
    <name type="scientific">Paragemmobacter straminiformis</name>
    <dbReference type="NCBI Taxonomy" id="2045119"/>
    <lineage>
        <taxon>Bacteria</taxon>
        <taxon>Pseudomonadati</taxon>
        <taxon>Pseudomonadota</taxon>
        <taxon>Alphaproteobacteria</taxon>
        <taxon>Rhodobacterales</taxon>
        <taxon>Paracoccaceae</taxon>
        <taxon>Paragemmobacter</taxon>
    </lineage>
</organism>
<dbReference type="RefSeq" id="WP_185797725.1">
    <property type="nucleotide sequence ID" value="NZ_JACLQD010000003.1"/>
</dbReference>
<protein>
    <submittedName>
        <fullName evidence="2">Endonuclease/exonuclease/phosphatase family protein</fullName>
    </submittedName>
</protein>
<dbReference type="GO" id="GO:0016020">
    <property type="term" value="C:membrane"/>
    <property type="evidence" value="ECO:0007669"/>
    <property type="project" value="GOC"/>
</dbReference>
<keyword evidence="2" id="KW-0269">Exonuclease</keyword>
<sequence>MKLVSYNIQYGFGSDGRYDLSRVADVIREADIICLQEVERHWTRTGMDDQPALLADRLPGHHWVYGPAFDMDASETRAGRVIHRRRQFGTMILSRLPIRWSRLWPLPKRRMLDPLNTQNAALEAMVQTPRGPLRLMSLHLAHVGVDERLEQLDFLLAQHARAPFEGGPWSGTDDEPARNWTEGQAEPACPASAIWMGDFNSEPHSAEYRRIVGETPYHPGARYADGFVDAVAAAGQTPGSLHTHEKTIAGKLRLRQLDHCFVTPDLAPLVRSVAVDTGCAASDHFPLTVEIDL</sequence>
<comment type="caution">
    <text evidence="2">The sequence shown here is derived from an EMBL/GenBank/DDBJ whole genome shotgun (WGS) entry which is preliminary data.</text>
</comment>
<dbReference type="EMBL" id="JACLQD010000003">
    <property type="protein sequence ID" value="MBC2836108.1"/>
    <property type="molecule type" value="Genomic_DNA"/>
</dbReference>
<dbReference type="SUPFAM" id="SSF56219">
    <property type="entry name" value="DNase I-like"/>
    <property type="match status" value="1"/>
</dbReference>
<dbReference type="GO" id="GO:0006506">
    <property type="term" value="P:GPI anchor biosynthetic process"/>
    <property type="evidence" value="ECO:0007669"/>
    <property type="project" value="TreeGrafter"/>
</dbReference>
<keyword evidence="2" id="KW-0255">Endonuclease</keyword>
<feature type="domain" description="Endonuclease/exonuclease/phosphatase" evidence="1">
    <location>
        <begin position="4"/>
        <end position="284"/>
    </location>
</feature>
<dbReference type="InterPro" id="IPR036691">
    <property type="entry name" value="Endo/exonu/phosph_ase_sf"/>
</dbReference>
<evidence type="ECO:0000313" key="3">
    <source>
        <dbReference type="Proteomes" id="UP000555411"/>
    </source>
</evidence>
<dbReference type="Pfam" id="PF03372">
    <property type="entry name" value="Exo_endo_phos"/>
    <property type="match status" value="1"/>
</dbReference>
<evidence type="ECO:0000259" key="1">
    <source>
        <dbReference type="Pfam" id="PF03372"/>
    </source>
</evidence>
<dbReference type="Gene3D" id="3.60.10.10">
    <property type="entry name" value="Endonuclease/exonuclease/phosphatase"/>
    <property type="match status" value="1"/>
</dbReference>
<dbReference type="PANTHER" id="PTHR14859:SF1">
    <property type="entry name" value="PGAP2-INTERACTING PROTEIN"/>
    <property type="match status" value="1"/>
</dbReference>
<reference evidence="2 3" key="1">
    <citation type="journal article" date="2017" name="Int. J. Syst. Evol. Microbiol.">
        <title>Gemmobacter straminiformis sp. nov., isolated from an artificial fountain.</title>
        <authorList>
            <person name="Kang J.Y."/>
            <person name="Kim M.J."/>
            <person name="Chun J."/>
            <person name="Son K.P."/>
            <person name="Jahng K.Y."/>
        </authorList>
    </citation>
    <scope>NUCLEOTIDE SEQUENCE [LARGE SCALE GENOMIC DNA]</scope>
    <source>
        <strain evidence="2 3">CAM-8</strain>
    </source>
</reference>
<keyword evidence="2" id="KW-0540">Nuclease</keyword>
<dbReference type="GO" id="GO:0004527">
    <property type="term" value="F:exonuclease activity"/>
    <property type="evidence" value="ECO:0007669"/>
    <property type="project" value="UniProtKB-KW"/>
</dbReference>